<dbReference type="AlphaFoldDB" id="A0A4R4Q6P1"/>
<reference evidence="1 2" key="1">
    <citation type="submission" date="2019-03" db="EMBL/GenBank/DDBJ databases">
        <title>Draft genome sequences of novel Actinobacteria.</title>
        <authorList>
            <person name="Sahin N."/>
            <person name="Ay H."/>
            <person name="Saygin H."/>
        </authorList>
    </citation>
    <scope>NUCLEOTIDE SEQUENCE [LARGE SCALE GENOMIC DNA]</scope>
    <source>
        <strain evidence="1 2">JCM 30547</strain>
    </source>
</reference>
<organism evidence="1 2">
    <name type="scientific">Kribbella albertanoniae</name>
    <dbReference type="NCBI Taxonomy" id="1266829"/>
    <lineage>
        <taxon>Bacteria</taxon>
        <taxon>Bacillati</taxon>
        <taxon>Actinomycetota</taxon>
        <taxon>Actinomycetes</taxon>
        <taxon>Propionibacteriales</taxon>
        <taxon>Kribbellaceae</taxon>
        <taxon>Kribbella</taxon>
    </lineage>
</organism>
<proteinExistence type="predicted"/>
<dbReference type="SUPFAM" id="SSF55144">
    <property type="entry name" value="LigT-like"/>
    <property type="match status" value="1"/>
</dbReference>
<evidence type="ECO:0008006" key="3">
    <source>
        <dbReference type="Google" id="ProtNLM"/>
    </source>
</evidence>
<gene>
    <name evidence="1" type="ORF">E1261_12835</name>
</gene>
<protein>
    <recommendedName>
        <fullName evidence="3">2'-5' RNA ligase family protein</fullName>
    </recommendedName>
</protein>
<evidence type="ECO:0000313" key="1">
    <source>
        <dbReference type="EMBL" id="TDC30689.1"/>
    </source>
</evidence>
<keyword evidence="2" id="KW-1185">Reference proteome</keyword>
<dbReference type="OrthoDB" id="8480743at2"/>
<dbReference type="RefSeq" id="WP_132406162.1">
    <property type="nucleotide sequence ID" value="NZ_SMKA01000042.1"/>
</dbReference>
<dbReference type="InterPro" id="IPR009097">
    <property type="entry name" value="Cyclic_Pdiesterase"/>
</dbReference>
<dbReference type="EMBL" id="SMKA01000042">
    <property type="protein sequence ID" value="TDC30689.1"/>
    <property type="molecule type" value="Genomic_DNA"/>
</dbReference>
<name>A0A4R4Q6P1_9ACTN</name>
<dbReference type="Gene3D" id="3.90.1140.10">
    <property type="entry name" value="Cyclic phosphodiesterase"/>
    <property type="match status" value="1"/>
</dbReference>
<comment type="caution">
    <text evidence="1">The sequence shown here is derived from an EMBL/GenBank/DDBJ whole genome shotgun (WGS) entry which is preliminary data.</text>
</comment>
<sequence length="225" mass="24682">MDTAAGTYDRLHASGIPVLSKGQYAGEVLPVDGDPRWGLSAVLVPPPRLATRLAGIATLLVADRTGRHMHYRPRDIHFTVRSLEAYQTDVDQATVERHAATLHDCLRGLTFEVRIRGIAVTGSGIIACGYPSAAFGILRARLHQSAATRPALPPSVDSARIRNTCHASLLVMRPPAEPEAELAARADALRHQEFGSFLPHRIHLVRYTFAEQRVRMHRLTSVVLP</sequence>
<dbReference type="Proteomes" id="UP000295075">
    <property type="component" value="Unassembled WGS sequence"/>
</dbReference>
<accession>A0A4R4Q6P1</accession>
<evidence type="ECO:0000313" key="2">
    <source>
        <dbReference type="Proteomes" id="UP000295075"/>
    </source>
</evidence>